<proteinExistence type="predicted"/>
<keyword evidence="2" id="KW-1185">Reference proteome</keyword>
<organism evidence="1 2">
    <name type="scientific">Trifolium pratense</name>
    <name type="common">Red clover</name>
    <dbReference type="NCBI Taxonomy" id="57577"/>
    <lineage>
        <taxon>Eukaryota</taxon>
        <taxon>Viridiplantae</taxon>
        <taxon>Streptophyta</taxon>
        <taxon>Embryophyta</taxon>
        <taxon>Tracheophyta</taxon>
        <taxon>Spermatophyta</taxon>
        <taxon>Magnoliopsida</taxon>
        <taxon>eudicotyledons</taxon>
        <taxon>Gunneridae</taxon>
        <taxon>Pentapetalae</taxon>
        <taxon>rosids</taxon>
        <taxon>fabids</taxon>
        <taxon>Fabales</taxon>
        <taxon>Fabaceae</taxon>
        <taxon>Papilionoideae</taxon>
        <taxon>50 kb inversion clade</taxon>
        <taxon>NPAAA clade</taxon>
        <taxon>Hologalegina</taxon>
        <taxon>IRL clade</taxon>
        <taxon>Trifolieae</taxon>
        <taxon>Trifolium</taxon>
    </lineage>
</organism>
<comment type="caution">
    <text evidence="1">The sequence shown here is derived from an EMBL/GenBank/DDBJ whole genome shotgun (WGS) entry which is preliminary data.</text>
</comment>
<dbReference type="Proteomes" id="UP001177021">
    <property type="component" value="Unassembled WGS sequence"/>
</dbReference>
<sequence length="107" mass="12551">MQERGMVYRVRPSVCRVVIKERNLNVARGMVLRLGKVDTFFFAPHIWHFDTFHCFLNISQKNTHNLFFEYQISNLSSSLHNSKLEKVDGLDFLKSFDDADIFSTTHP</sequence>
<protein>
    <submittedName>
        <fullName evidence="1">Uncharacterized protein</fullName>
    </submittedName>
</protein>
<reference evidence="1" key="1">
    <citation type="submission" date="2023-10" db="EMBL/GenBank/DDBJ databases">
        <authorList>
            <person name="Rodriguez Cubillos JULIANA M."/>
            <person name="De Vega J."/>
        </authorList>
    </citation>
    <scope>NUCLEOTIDE SEQUENCE</scope>
</reference>
<gene>
    <name evidence="1" type="ORF">MILVUS5_LOCUS36082</name>
</gene>
<evidence type="ECO:0000313" key="2">
    <source>
        <dbReference type="Proteomes" id="UP001177021"/>
    </source>
</evidence>
<evidence type="ECO:0000313" key="1">
    <source>
        <dbReference type="EMBL" id="CAJ2672447.1"/>
    </source>
</evidence>
<accession>A0ACB0LVJ7</accession>
<dbReference type="EMBL" id="CASHSV030000716">
    <property type="protein sequence ID" value="CAJ2672447.1"/>
    <property type="molecule type" value="Genomic_DNA"/>
</dbReference>
<name>A0ACB0LVJ7_TRIPR</name>